<dbReference type="PANTHER" id="PTHR30532">
    <property type="entry name" value="IRON III DICITRATE-BINDING PERIPLASMIC PROTEIN"/>
    <property type="match status" value="1"/>
</dbReference>
<dbReference type="Proteomes" id="UP000642876">
    <property type="component" value="Unassembled WGS sequence"/>
</dbReference>
<name>A0A7H0K0A5_9CORY</name>
<dbReference type="AlphaFoldDB" id="A0A7H0K0A5"/>
<dbReference type="EMBL" id="CP061032">
    <property type="protein sequence ID" value="QNP90721.1"/>
    <property type="molecule type" value="Genomic_DNA"/>
</dbReference>
<dbReference type="RefSeq" id="WP_171194162.1">
    <property type="nucleotide sequence ID" value="NZ_CP061032.1"/>
</dbReference>
<evidence type="ECO:0008006" key="8">
    <source>
        <dbReference type="Google" id="ProtNLM"/>
    </source>
</evidence>
<evidence type="ECO:0000313" key="5">
    <source>
        <dbReference type="EMBL" id="QNP90721.1"/>
    </source>
</evidence>
<protein>
    <recommendedName>
        <fullName evidence="8">Lipoprotein</fullName>
    </recommendedName>
</protein>
<sequence length="222" mass="23941">MIRFTRTTFIPLVATALVLGGCSEAQSNADSSATSTLEAVDTVTVTDNEGEKEVPLNPERVAAPDGRAAELLESWGVETVAPNAGPDVIFADEDIASGNVVLNFAPRDDEPFDRELIRQALEMGDIFGKQDEAEQIVGEFTQAVMRARETYNPAQTVEISSDELAQLADVIGFTPADGTPDWLLTVHPQDSDANHVYVAPEGAGWSIVTYTEILNDLSDQMQ</sequence>
<dbReference type="InterPro" id="IPR051313">
    <property type="entry name" value="Bact_iron-sidero_bind"/>
</dbReference>
<keyword evidence="2 3" id="KW-0732">Signal</keyword>
<dbReference type="PANTHER" id="PTHR30532:SF1">
    <property type="entry name" value="IRON(3+)-HYDROXAMATE-BINDING PROTEIN FHUD"/>
    <property type="match status" value="1"/>
</dbReference>
<accession>A0A7H0K0A5</accession>
<gene>
    <name evidence="4" type="ORF">H7348_07620</name>
    <name evidence="5" type="ORF">IAU68_02815</name>
</gene>
<dbReference type="GO" id="GO:0030288">
    <property type="term" value="C:outer membrane-bounded periplasmic space"/>
    <property type="evidence" value="ECO:0007669"/>
    <property type="project" value="TreeGrafter"/>
</dbReference>
<evidence type="ECO:0000313" key="7">
    <source>
        <dbReference type="Proteomes" id="UP000642876"/>
    </source>
</evidence>
<dbReference type="SUPFAM" id="SSF53807">
    <property type="entry name" value="Helical backbone' metal receptor"/>
    <property type="match status" value="1"/>
</dbReference>
<dbReference type="PROSITE" id="PS51257">
    <property type="entry name" value="PROKAR_LIPOPROTEIN"/>
    <property type="match status" value="1"/>
</dbReference>
<keyword evidence="1" id="KW-0813">Transport</keyword>
<evidence type="ECO:0000313" key="6">
    <source>
        <dbReference type="Proteomes" id="UP000516235"/>
    </source>
</evidence>
<dbReference type="Gene3D" id="3.40.50.1980">
    <property type="entry name" value="Nitrogenase molybdenum iron protein domain"/>
    <property type="match status" value="2"/>
</dbReference>
<evidence type="ECO:0000256" key="2">
    <source>
        <dbReference type="ARBA" id="ARBA00022729"/>
    </source>
</evidence>
<reference evidence="6 7" key="1">
    <citation type="submission" date="2020-08" db="EMBL/GenBank/DDBJ databases">
        <title>novel species in genus Corynebacterium.</title>
        <authorList>
            <person name="Zhang G."/>
        </authorList>
    </citation>
    <scope>NUCLEOTIDE SEQUENCE [LARGE SCALE GENOMIC DNA]</scope>
    <source>
        <strain evidence="5">Zg-917</strain>
        <strain evidence="6 7">zg-917</strain>
    </source>
</reference>
<proteinExistence type="predicted"/>
<feature type="signal peptide" evidence="3">
    <location>
        <begin position="1"/>
        <end position="25"/>
    </location>
</feature>
<dbReference type="KEGG" id="cluj:IAU68_02815"/>
<dbReference type="Proteomes" id="UP000516235">
    <property type="component" value="Chromosome"/>
</dbReference>
<keyword evidence="7" id="KW-1185">Reference proteome</keyword>
<evidence type="ECO:0000256" key="1">
    <source>
        <dbReference type="ARBA" id="ARBA00022448"/>
    </source>
</evidence>
<dbReference type="EMBL" id="JACMYE010000005">
    <property type="protein sequence ID" value="MBC3179173.1"/>
    <property type="molecule type" value="Genomic_DNA"/>
</dbReference>
<organism evidence="5 6">
    <name type="scientific">Corynebacterium lujinxingii</name>
    <dbReference type="NCBI Taxonomy" id="2763010"/>
    <lineage>
        <taxon>Bacteria</taxon>
        <taxon>Bacillati</taxon>
        <taxon>Actinomycetota</taxon>
        <taxon>Actinomycetes</taxon>
        <taxon>Mycobacteriales</taxon>
        <taxon>Corynebacteriaceae</taxon>
        <taxon>Corynebacterium</taxon>
    </lineage>
</organism>
<evidence type="ECO:0000256" key="3">
    <source>
        <dbReference type="SAM" id="SignalP"/>
    </source>
</evidence>
<evidence type="ECO:0000313" key="4">
    <source>
        <dbReference type="EMBL" id="MBC3179173.1"/>
    </source>
</evidence>
<feature type="chain" id="PRO_5028994412" description="Lipoprotein" evidence="3">
    <location>
        <begin position="26"/>
        <end position="222"/>
    </location>
</feature>